<gene>
    <name evidence="2" type="ORF">ACFL6M_01985</name>
</gene>
<dbReference type="EC" id="1.1.1.-" evidence="2"/>
<dbReference type="PRINTS" id="PR00069">
    <property type="entry name" value="ALDKETRDTASE"/>
</dbReference>
<dbReference type="InterPro" id="IPR053135">
    <property type="entry name" value="AKR2_Oxidoreductase"/>
</dbReference>
<dbReference type="SUPFAM" id="SSF51430">
    <property type="entry name" value="NAD(P)-linked oxidoreductase"/>
    <property type="match status" value="1"/>
</dbReference>
<dbReference type="InterPro" id="IPR036812">
    <property type="entry name" value="NAD(P)_OxRdtase_dom_sf"/>
</dbReference>
<dbReference type="PROSITE" id="PS51257">
    <property type="entry name" value="PROKAR_LIPOPROTEIN"/>
    <property type="match status" value="1"/>
</dbReference>
<dbReference type="InterPro" id="IPR023210">
    <property type="entry name" value="NADP_OxRdtase_dom"/>
</dbReference>
<dbReference type="Pfam" id="PF00248">
    <property type="entry name" value="Aldo_ket_red"/>
    <property type="match status" value="1"/>
</dbReference>
<evidence type="ECO:0000259" key="1">
    <source>
        <dbReference type="Pfam" id="PF00248"/>
    </source>
</evidence>
<accession>A0ABV6YJ35</accession>
<sequence>MTKLFEKAALHTVAISILCVVVLMICSCARTAQKPPETGLVEELKIRQYNTLGRTGLKVSDIGLGAAGTTDPTLVEYALDLGINYIDTAESYAGGQSETTVGMVAADRRDEMVICTKLDMNGNTTEEEVFERLDACLQRLQTDHVDILMIHGGSQDAVQNPAIYAAFDKLKQQGKIRFTGVSHHGPDIAAELRPVIEENKLDVILCSYDPVGDPEIPAMLEEARKKGIGLVAMKVFPSAQSADLPEFTSGKYPFHLAALRWALKESGMHTTLVSLNMMDQVDEYIQVSGAARQ</sequence>
<dbReference type="PANTHER" id="PTHR43312:SF1">
    <property type="entry name" value="NADP-DEPENDENT OXIDOREDUCTASE DOMAIN-CONTAINING PROTEIN"/>
    <property type="match status" value="1"/>
</dbReference>
<dbReference type="Proteomes" id="UP001593833">
    <property type="component" value="Unassembled WGS sequence"/>
</dbReference>
<feature type="domain" description="NADP-dependent oxidoreductase" evidence="1">
    <location>
        <begin position="74"/>
        <end position="236"/>
    </location>
</feature>
<protein>
    <submittedName>
        <fullName evidence="2">Aldo/keto reductase</fullName>
        <ecNumber evidence="2">1.1.1.-</ecNumber>
    </submittedName>
</protein>
<evidence type="ECO:0000313" key="3">
    <source>
        <dbReference type="Proteomes" id="UP001593833"/>
    </source>
</evidence>
<dbReference type="EMBL" id="JBHPKH010000012">
    <property type="protein sequence ID" value="MFC1572345.1"/>
    <property type="molecule type" value="Genomic_DNA"/>
</dbReference>
<evidence type="ECO:0000313" key="2">
    <source>
        <dbReference type="EMBL" id="MFC1572345.1"/>
    </source>
</evidence>
<keyword evidence="2" id="KW-0560">Oxidoreductase</keyword>
<keyword evidence="3" id="KW-1185">Reference proteome</keyword>
<reference evidence="2 3" key="1">
    <citation type="submission" date="2024-09" db="EMBL/GenBank/DDBJ databases">
        <authorList>
            <person name="D'Angelo T."/>
        </authorList>
    </citation>
    <scope>NUCLEOTIDE SEQUENCE [LARGE SCALE GENOMIC DNA]</scope>
    <source>
        <strain evidence="2">SAG AM-320-E07</strain>
    </source>
</reference>
<dbReference type="InterPro" id="IPR020471">
    <property type="entry name" value="AKR"/>
</dbReference>
<dbReference type="CDD" id="cd19105">
    <property type="entry name" value="AKR_unchar"/>
    <property type="match status" value="1"/>
</dbReference>
<proteinExistence type="predicted"/>
<organism evidence="2 3">
    <name type="scientific">Eiseniibacteriota bacterium</name>
    <dbReference type="NCBI Taxonomy" id="2212470"/>
    <lineage>
        <taxon>Bacteria</taxon>
        <taxon>Candidatus Eiseniibacteriota</taxon>
    </lineage>
</organism>
<dbReference type="Gene3D" id="3.20.20.100">
    <property type="entry name" value="NADP-dependent oxidoreductase domain"/>
    <property type="match status" value="1"/>
</dbReference>
<comment type="caution">
    <text evidence="2">The sequence shown here is derived from an EMBL/GenBank/DDBJ whole genome shotgun (WGS) entry which is preliminary data.</text>
</comment>
<dbReference type="PANTHER" id="PTHR43312">
    <property type="entry name" value="D-THREO-ALDOSE 1-DEHYDROGENASE"/>
    <property type="match status" value="1"/>
</dbReference>
<dbReference type="GO" id="GO:0016491">
    <property type="term" value="F:oxidoreductase activity"/>
    <property type="evidence" value="ECO:0007669"/>
    <property type="project" value="UniProtKB-KW"/>
</dbReference>
<name>A0ABV6YJ35_UNCEI</name>